<keyword evidence="4" id="KW-1185">Reference proteome</keyword>
<dbReference type="InterPro" id="IPR036047">
    <property type="entry name" value="F-box-like_dom_sf"/>
</dbReference>
<dbReference type="EMBL" id="JAXUIC010000005">
    <property type="protein sequence ID" value="KAK4590243.1"/>
    <property type="molecule type" value="Genomic_DNA"/>
</dbReference>
<organism evidence="3 4">
    <name type="scientific">Quercus rubra</name>
    <name type="common">Northern red oak</name>
    <name type="synonym">Quercus borealis</name>
    <dbReference type="NCBI Taxonomy" id="3512"/>
    <lineage>
        <taxon>Eukaryota</taxon>
        <taxon>Viridiplantae</taxon>
        <taxon>Streptophyta</taxon>
        <taxon>Embryophyta</taxon>
        <taxon>Tracheophyta</taxon>
        <taxon>Spermatophyta</taxon>
        <taxon>Magnoliopsida</taxon>
        <taxon>eudicotyledons</taxon>
        <taxon>Gunneridae</taxon>
        <taxon>Pentapetalae</taxon>
        <taxon>rosids</taxon>
        <taxon>fabids</taxon>
        <taxon>Fagales</taxon>
        <taxon>Fagaceae</taxon>
        <taxon>Quercus</taxon>
    </lineage>
</organism>
<dbReference type="Pfam" id="PF24758">
    <property type="entry name" value="LRR_At5g56370"/>
    <property type="match status" value="1"/>
</dbReference>
<dbReference type="Pfam" id="PF00646">
    <property type="entry name" value="F-box"/>
    <property type="match status" value="1"/>
</dbReference>
<comment type="caution">
    <text evidence="3">The sequence shown here is derived from an EMBL/GenBank/DDBJ whole genome shotgun (WGS) entry which is preliminary data.</text>
</comment>
<dbReference type="PANTHER" id="PTHR31639">
    <property type="entry name" value="F-BOX PROTEIN-LIKE"/>
    <property type="match status" value="1"/>
</dbReference>
<evidence type="ECO:0000313" key="3">
    <source>
        <dbReference type="EMBL" id="KAK4590243.1"/>
    </source>
</evidence>
<dbReference type="AlphaFoldDB" id="A0AAN7IQF8"/>
<accession>A0AAN7IQF8</accession>
<name>A0AAN7IQF8_QUERU</name>
<gene>
    <name evidence="3" type="ORF">RGQ29_020684</name>
</gene>
<dbReference type="InterPro" id="IPR055411">
    <property type="entry name" value="LRR_FXL15/At3g58940/PEG3-like"/>
</dbReference>
<sequence length="447" mass="52144">MVFETKQKRRNLNDHAPLVRVDALDRISQFPEHIIHLFLFFMPPKDAARTSALSKTWRRAWNSVHRSDFTFSYYCNRIVLEKRGAEFSKFVKSVDEALLPLREHKTIIQCFRLSMTVCDDKYAPCIDNWMELANRNHMETLYLDLTRMGRVKSYVLPKTTFSVGSLAKLTLKGCILLVDYFGDNMNKFICLRKLTLESVEVDDLTVKKILCCCPLLEEFTLSWCMKAEFVHIGYALKLKTAILRLLGCGAKPMLQVNCENLHSFKCYWHAIPSSFTITPCCLLKIENTLYLHNHLDTFSFLTLRQYLGNFKEYQTLKLLLFSSTISFTLEELSKDLPISPVANVQQLELGHVPIMQDYTDLLDGILWSCHPKFLFLFLDCVTNWLTFMRCVLWFLGETLLNGDEEAKCCGDSQMKCWRHYLRAVKSESYFHPGLMKYVNFRHCDAFF</sequence>
<dbReference type="InterPro" id="IPR001810">
    <property type="entry name" value="F-box_dom"/>
</dbReference>
<protein>
    <recommendedName>
        <fullName evidence="5">F-box domain-containing protein</fullName>
    </recommendedName>
</protein>
<dbReference type="SUPFAM" id="SSF52047">
    <property type="entry name" value="RNI-like"/>
    <property type="match status" value="1"/>
</dbReference>
<feature type="domain" description="F-box" evidence="1">
    <location>
        <begin position="27"/>
        <end position="65"/>
    </location>
</feature>
<reference evidence="3 4" key="1">
    <citation type="journal article" date="2023" name="G3 (Bethesda)">
        <title>A haplotype-resolved chromosome-scale genome for Quercus rubra L. provides insights into the genetics of adaptive traits for red oak species.</title>
        <authorList>
            <person name="Kapoor B."/>
            <person name="Jenkins J."/>
            <person name="Schmutz J."/>
            <person name="Zhebentyayeva T."/>
            <person name="Kuelheim C."/>
            <person name="Coggeshall M."/>
            <person name="Heim C."/>
            <person name="Lasky J.R."/>
            <person name="Leites L."/>
            <person name="Islam-Faridi N."/>
            <person name="Romero-Severson J."/>
            <person name="DeLeo V.L."/>
            <person name="Lucas S.M."/>
            <person name="Lazic D."/>
            <person name="Gailing O."/>
            <person name="Carlson J."/>
            <person name="Staton M."/>
        </authorList>
    </citation>
    <scope>NUCLEOTIDE SEQUENCE [LARGE SCALE GENOMIC DNA]</scope>
    <source>
        <strain evidence="3">Pseudo-F2</strain>
    </source>
</reference>
<dbReference type="SUPFAM" id="SSF81383">
    <property type="entry name" value="F-box domain"/>
    <property type="match status" value="1"/>
</dbReference>
<dbReference type="InterPro" id="IPR032675">
    <property type="entry name" value="LRR_dom_sf"/>
</dbReference>
<dbReference type="Proteomes" id="UP001324115">
    <property type="component" value="Unassembled WGS sequence"/>
</dbReference>
<feature type="domain" description="F-box/LRR-repeat protein 15/At3g58940/PEG3-like LRR" evidence="2">
    <location>
        <begin position="126"/>
        <end position="232"/>
    </location>
</feature>
<evidence type="ECO:0000259" key="1">
    <source>
        <dbReference type="Pfam" id="PF00646"/>
    </source>
</evidence>
<proteinExistence type="predicted"/>
<dbReference type="PANTHER" id="PTHR31639:SF42">
    <property type="entry name" value="OS02G0160200 PROTEIN"/>
    <property type="match status" value="1"/>
</dbReference>
<evidence type="ECO:0000259" key="2">
    <source>
        <dbReference type="Pfam" id="PF24758"/>
    </source>
</evidence>
<dbReference type="Gene3D" id="3.80.10.10">
    <property type="entry name" value="Ribonuclease Inhibitor"/>
    <property type="match status" value="1"/>
</dbReference>
<evidence type="ECO:0008006" key="5">
    <source>
        <dbReference type="Google" id="ProtNLM"/>
    </source>
</evidence>
<evidence type="ECO:0000313" key="4">
    <source>
        <dbReference type="Proteomes" id="UP001324115"/>
    </source>
</evidence>